<name>A0A7J6T3R2_PEROL</name>
<accession>A0A7J6T3R2</accession>
<dbReference type="AlphaFoldDB" id="A0A7J6T3R2"/>
<feature type="region of interest" description="Disordered" evidence="1">
    <location>
        <begin position="87"/>
        <end position="123"/>
    </location>
</feature>
<proteinExistence type="predicted"/>
<keyword evidence="3" id="KW-1185">Reference proteome</keyword>
<reference evidence="2 3" key="1">
    <citation type="submission" date="2020-04" db="EMBL/GenBank/DDBJ databases">
        <title>Perkinsus olseni comparative genomics.</title>
        <authorList>
            <person name="Bogema D.R."/>
        </authorList>
    </citation>
    <scope>NUCLEOTIDE SEQUENCE [LARGE SCALE GENOMIC DNA]</scope>
    <source>
        <strain evidence="2 3">ATCC PRA-207</strain>
    </source>
</reference>
<dbReference type="EMBL" id="JABANO010013672">
    <property type="protein sequence ID" value="KAF4739838.1"/>
    <property type="molecule type" value="Genomic_DNA"/>
</dbReference>
<gene>
    <name evidence="2" type="ORF">FOZ63_008562</name>
</gene>
<evidence type="ECO:0000313" key="2">
    <source>
        <dbReference type="EMBL" id="KAF4739838.1"/>
    </source>
</evidence>
<comment type="caution">
    <text evidence="2">The sequence shown here is derived from an EMBL/GenBank/DDBJ whole genome shotgun (WGS) entry which is preliminary data.</text>
</comment>
<evidence type="ECO:0000313" key="3">
    <source>
        <dbReference type="Proteomes" id="UP000553632"/>
    </source>
</evidence>
<feature type="non-terminal residue" evidence="2">
    <location>
        <position position="1"/>
    </location>
</feature>
<organism evidence="2 3">
    <name type="scientific">Perkinsus olseni</name>
    <name type="common">Perkinsus atlanticus</name>
    <dbReference type="NCBI Taxonomy" id="32597"/>
    <lineage>
        <taxon>Eukaryota</taxon>
        <taxon>Sar</taxon>
        <taxon>Alveolata</taxon>
        <taxon>Perkinsozoa</taxon>
        <taxon>Perkinsea</taxon>
        <taxon>Perkinsida</taxon>
        <taxon>Perkinsidae</taxon>
        <taxon>Perkinsus</taxon>
    </lineage>
</organism>
<dbReference type="Proteomes" id="UP000553632">
    <property type="component" value="Unassembled WGS sequence"/>
</dbReference>
<evidence type="ECO:0000256" key="1">
    <source>
        <dbReference type="SAM" id="MobiDB-lite"/>
    </source>
</evidence>
<sequence length="123" mass="13203">TYKAVEQNGTICPELPRLLSFEMVVTSGGRGQLASFNAELQLEKASQLDRDLIVCQTELGLVVGLGANRTGGYTLADGLAMKEGARKRHGGFMSREASPKVVRTGKRTFDEHVGADSPTSSFD</sequence>
<feature type="non-terminal residue" evidence="2">
    <location>
        <position position="123"/>
    </location>
</feature>
<protein>
    <submittedName>
        <fullName evidence="2">Uncharacterized protein</fullName>
    </submittedName>
</protein>